<protein>
    <submittedName>
        <fullName evidence="1">Uncharacterized protein</fullName>
    </submittedName>
</protein>
<accession>A0A154PGQ2</accession>
<name>A0A154PGQ2_DUFNO</name>
<organism evidence="1 2">
    <name type="scientific">Dufourea novaeangliae</name>
    <name type="common">Sweat bee</name>
    <dbReference type="NCBI Taxonomy" id="178035"/>
    <lineage>
        <taxon>Eukaryota</taxon>
        <taxon>Metazoa</taxon>
        <taxon>Ecdysozoa</taxon>
        <taxon>Arthropoda</taxon>
        <taxon>Hexapoda</taxon>
        <taxon>Insecta</taxon>
        <taxon>Pterygota</taxon>
        <taxon>Neoptera</taxon>
        <taxon>Endopterygota</taxon>
        <taxon>Hymenoptera</taxon>
        <taxon>Apocrita</taxon>
        <taxon>Aculeata</taxon>
        <taxon>Apoidea</taxon>
        <taxon>Anthophila</taxon>
        <taxon>Halictidae</taxon>
        <taxon>Rophitinae</taxon>
        <taxon>Dufourea</taxon>
    </lineage>
</organism>
<evidence type="ECO:0000313" key="2">
    <source>
        <dbReference type="Proteomes" id="UP000076502"/>
    </source>
</evidence>
<dbReference type="EMBL" id="KQ434899">
    <property type="protein sequence ID" value="KZC11039.1"/>
    <property type="molecule type" value="Genomic_DNA"/>
</dbReference>
<dbReference type="Proteomes" id="UP000076502">
    <property type="component" value="Unassembled WGS sequence"/>
</dbReference>
<proteinExistence type="predicted"/>
<sequence length="112" mass="12594">MRIERSKFVRTVSNRSQQPSVRDCGRSITDPKDFGLVASPQFRTQVTRAVQFGGDLCFAIMPRAQYPRRNNEIANKTHPCCSCAPNINPVGWRQAVSSHEAAMKLIVTMISR</sequence>
<gene>
    <name evidence="1" type="ORF">WN55_01739</name>
</gene>
<dbReference type="AlphaFoldDB" id="A0A154PGQ2"/>
<keyword evidence="2" id="KW-1185">Reference proteome</keyword>
<reference evidence="1 2" key="1">
    <citation type="submission" date="2015-07" db="EMBL/GenBank/DDBJ databases">
        <title>The genome of Dufourea novaeangliae.</title>
        <authorList>
            <person name="Pan H."/>
            <person name="Kapheim K."/>
        </authorList>
    </citation>
    <scope>NUCLEOTIDE SEQUENCE [LARGE SCALE GENOMIC DNA]</scope>
    <source>
        <strain evidence="1">0120121106</strain>
        <tissue evidence="1">Whole body</tissue>
    </source>
</reference>
<evidence type="ECO:0000313" key="1">
    <source>
        <dbReference type="EMBL" id="KZC11039.1"/>
    </source>
</evidence>